<sequence length="171" mass="20020">MTVDESKRVSHFDIHHQRWTLRVASASPTQFQLLHGNQLMYEGALELINNGEALDVSHAQWNFRHRADKIEQWCQWHHSDRLSLNMNYYFQHNAVVIEYLARNSIPTRLDIRHVIQPLNAALVVPPSTDTVQPDWQRARHGLPSDFIRQSAKTDWFREAFSATQWIVLGKV</sequence>
<comment type="caution">
    <text evidence="1">The sequence shown here is derived from an EMBL/GenBank/DDBJ whole genome shotgun (WGS) entry which is preliminary data.</text>
</comment>
<dbReference type="EMBL" id="LKHS01000016">
    <property type="protein sequence ID" value="KQH84719.1"/>
    <property type="molecule type" value="Genomic_DNA"/>
</dbReference>
<dbReference type="RefSeq" id="WP_004724316.1">
    <property type="nucleotide sequence ID" value="NZ_CABLCD010000011.1"/>
</dbReference>
<dbReference type="AlphaFoldDB" id="A0A0Q2MYG0"/>
<organism evidence="1 2">
    <name type="scientific">Vibrio furnissii</name>
    <dbReference type="NCBI Taxonomy" id="29494"/>
    <lineage>
        <taxon>Bacteria</taxon>
        <taxon>Pseudomonadati</taxon>
        <taxon>Pseudomonadota</taxon>
        <taxon>Gammaproteobacteria</taxon>
        <taxon>Vibrionales</taxon>
        <taxon>Vibrionaceae</taxon>
        <taxon>Vibrio</taxon>
    </lineage>
</organism>
<evidence type="ECO:0000313" key="2">
    <source>
        <dbReference type="Proteomes" id="UP000051221"/>
    </source>
</evidence>
<dbReference type="GeneID" id="50533994"/>
<evidence type="ECO:0000313" key="1">
    <source>
        <dbReference type="EMBL" id="KQH84719.1"/>
    </source>
</evidence>
<protein>
    <submittedName>
        <fullName evidence="1">Uncharacterized protein</fullName>
    </submittedName>
</protein>
<dbReference type="OrthoDB" id="5870876at2"/>
<name>A0A0Q2MYG0_VIBFU</name>
<dbReference type="InParanoid" id="A0A0Q2MYG0"/>
<dbReference type="OMA" id="WIVLDEK"/>
<accession>A0A0Q2MYG0</accession>
<proteinExistence type="predicted"/>
<reference evidence="1 2" key="1">
    <citation type="submission" date="2015-08" db="EMBL/GenBank/DDBJ databases">
        <title>Antibacterial properties of a collection of Vibrionaceae strains.</title>
        <authorList>
            <person name="Giubergia S."/>
        </authorList>
    </citation>
    <scope>NUCLEOTIDE SEQUENCE [LARGE SCALE GENOMIC DNA]</scope>
    <source>
        <strain evidence="1 2">S0821</strain>
    </source>
</reference>
<keyword evidence="2" id="KW-1185">Reference proteome</keyword>
<gene>
    <name evidence="1" type="ORF">AMR76_16525</name>
</gene>
<dbReference type="Proteomes" id="UP000051221">
    <property type="component" value="Unassembled WGS sequence"/>
</dbReference>